<dbReference type="InterPro" id="IPR052737">
    <property type="entry name" value="Omega-amidase_YafV"/>
</dbReference>
<organism evidence="7 8">
    <name type="scientific">Algoriphagus hitonicola</name>
    <dbReference type="NCBI Taxonomy" id="435880"/>
    <lineage>
        <taxon>Bacteria</taxon>
        <taxon>Pseudomonadati</taxon>
        <taxon>Bacteroidota</taxon>
        <taxon>Cytophagia</taxon>
        <taxon>Cytophagales</taxon>
        <taxon>Cyclobacteriaceae</taxon>
        <taxon>Algoriphagus</taxon>
    </lineage>
</organism>
<name>A0A1I2V554_9BACT</name>
<evidence type="ECO:0000313" key="8">
    <source>
        <dbReference type="Proteomes" id="UP000199642"/>
    </source>
</evidence>
<sequence length="266" mass="30659">MSRSSQLKIALIQADLFWKEKIANFSMFEEKIWEIGQKVDLIILPEMFPTGFSMDAEELAEPMNLTICKWMQQQAAQTGAVITGSAIIKENQHFFNRLLWVDPNGHIEFYDKRHLFRMAQEDEHFDAGRRLPIFQLKGWRILPQVCYDLRFPIWSRNTHIDGQMAYDLVFYVASWPAPRVSAWDALLPARAIENLAYSIGVNRIGVDGNEVPYCGHSAAFDFKGKCLLDLGELENEGLITLDGDALDDYRQKFPAWMDSDRFSIDL</sequence>
<keyword evidence="2 7" id="KW-0378">Hydrolase</keyword>
<dbReference type="RefSeq" id="WP_092792166.1">
    <property type="nucleotide sequence ID" value="NZ_FOPC01000008.1"/>
</dbReference>
<dbReference type="PROSITE" id="PS01227">
    <property type="entry name" value="UPF0012"/>
    <property type="match status" value="1"/>
</dbReference>
<feature type="domain" description="CN hydrolase" evidence="6">
    <location>
        <begin position="7"/>
        <end position="245"/>
    </location>
</feature>
<evidence type="ECO:0000256" key="5">
    <source>
        <dbReference type="ARBA" id="ARBA00072139"/>
    </source>
</evidence>
<dbReference type="GO" id="GO:0106008">
    <property type="term" value="F:2-oxoglutaramate amidase activity"/>
    <property type="evidence" value="ECO:0007669"/>
    <property type="project" value="TreeGrafter"/>
</dbReference>
<evidence type="ECO:0000259" key="6">
    <source>
        <dbReference type="PROSITE" id="PS50263"/>
    </source>
</evidence>
<dbReference type="EC" id="3.5.1.3" evidence="3"/>
<reference evidence="8" key="1">
    <citation type="submission" date="2016-10" db="EMBL/GenBank/DDBJ databases">
        <authorList>
            <person name="Varghese N."/>
            <person name="Submissions S."/>
        </authorList>
    </citation>
    <scope>NUCLEOTIDE SEQUENCE [LARGE SCALE GENOMIC DNA]</scope>
    <source>
        <strain evidence="8">DSM 19315</strain>
    </source>
</reference>
<accession>A0A1I2V554</accession>
<comment type="similarity">
    <text evidence="1">Belongs to the carbon-nitrogen hydrolase superfamily. NIT1/NIT2 family.</text>
</comment>
<dbReference type="PROSITE" id="PS50263">
    <property type="entry name" value="CN_HYDROLASE"/>
    <property type="match status" value="1"/>
</dbReference>
<dbReference type="PANTHER" id="PTHR47799:SF1">
    <property type="entry name" value="OMEGA-AMIDASE YAFV"/>
    <property type="match status" value="1"/>
</dbReference>
<dbReference type="OrthoDB" id="9811121at2"/>
<dbReference type="InterPro" id="IPR003010">
    <property type="entry name" value="C-N_Hydrolase"/>
</dbReference>
<evidence type="ECO:0000313" key="7">
    <source>
        <dbReference type="EMBL" id="SFG82261.1"/>
    </source>
</evidence>
<dbReference type="Proteomes" id="UP000199642">
    <property type="component" value="Unassembled WGS sequence"/>
</dbReference>
<evidence type="ECO:0000256" key="3">
    <source>
        <dbReference type="ARBA" id="ARBA00039118"/>
    </source>
</evidence>
<evidence type="ECO:0000256" key="2">
    <source>
        <dbReference type="ARBA" id="ARBA00022801"/>
    </source>
</evidence>
<gene>
    <name evidence="7" type="ORF">SAMN04487988_108205</name>
</gene>
<dbReference type="InterPro" id="IPR036526">
    <property type="entry name" value="C-N_Hydrolase_sf"/>
</dbReference>
<dbReference type="CDD" id="cd07575">
    <property type="entry name" value="Xc-1258_like"/>
    <property type="match status" value="1"/>
</dbReference>
<protein>
    <recommendedName>
        <fullName evidence="5">Omega-amidase YafV</fullName>
        <ecNumber evidence="3">3.5.1.3</ecNumber>
    </recommendedName>
</protein>
<comment type="catalytic activity">
    <reaction evidence="4">
        <text>a monoamide of a dicarboxylate + H2O = a dicarboxylate + NH4(+)</text>
        <dbReference type="Rhea" id="RHEA:11716"/>
        <dbReference type="ChEBI" id="CHEBI:15377"/>
        <dbReference type="ChEBI" id="CHEBI:28938"/>
        <dbReference type="ChEBI" id="CHEBI:28965"/>
        <dbReference type="ChEBI" id="CHEBI:77450"/>
        <dbReference type="EC" id="3.5.1.3"/>
    </reaction>
</comment>
<dbReference type="NCBIfam" id="NF007757">
    <property type="entry name" value="PRK10438.1"/>
    <property type="match status" value="1"/>
</dbReference>
<dbReference type="SUPFAM" id="SSF56317">
    <property type="entry name" value="Carbon-nitrogen hydrolase"/>
    <property type="match status" value="1"/>
</dbReference>
<dbReference type="Pfam" id="PF00795">
    <property type="entry name" value="CN_hydrolase"/>
    <property type="match status" value="1"/>
</dbReference>
<dbReference type="GO" id="GO:0050152">
    <property type="term" value="F:omega-amidase activity"/>
    <property type="evidence" value="ECO:0007669"/>
    <property type="project" value="UniProtKB-EC"/>
</dbReference>
<proteinExistence type="inferred from homology"/>
<dbReference type="STRING" id="435880.SAMN04487988_108205"/>
<dbReference type="FunFam" id="3.60.110.10:FF:000004">
    <property type="entry name" value="Carbon-nitrogen hydrolase"/>
    <property type="match status" value="1"/>
</dbReference>
<dbReference type="InterPro" id="IPR001110">
    <property type="entry name" value="UPF0012_CS"/>
</dbReference>
<evidence type="ECO:0000256" key="4">
    <source>
        <dbReference type="ARBA" id="ARBA00052904"/>
    </source>
</evidence>
<dbReference type="AlphaFoldDB" id="A0A1I2V554"/>
<keyword evidence="8" id="KW-1185">Reference proteome</keyword>
<dbReference type="Gene3D" id="3.60.110.10">
    <property type="entry name" value="Carbon-nitrogen hydrolase"/>
    <property type="match status" value="1"/>
</dbReference>
<dbReference type="PANTHER" id="PTHR47799">
    <property type="entry name" value="OMEGA-AMIDASE YAFV"/>
    <property type="match status" value="1"/>
</dbReference>
<dbReference type="EMBL" id="FOPC01000008">
    <property type="protein sequence ID" value="SFG82261.1"/>
    <property type="molecule type" value="Genomic_DNA"/>
</dbReference>
<evidence type="ECO:0000256" key="1">
    <source>
        <dbReference type="ARBA" id="ARBA00010613"/>
    </source>
</evidence>